<gene>
    <name evidence="1" type="ORF">DFJ43DRAFT_998756</name>
</gene>
<organism evidence="1 2">
    <name type="scientific">Lentinula guzmanii</name>
    <dbReference type="NCBI Taxonomy" id="2804957"/>
    <lineage>
        <taxon>Eukaryota</taxon>
        <taxon>Fungi</taxon>
        <taxon>Dikarya</taxon>
        <taxon>Basidiomycota</taxon>
        <taxon>Agaricomycotina</taxon>
        <taxon>Agaricomycetes</taxon>
        <taxon>Agaricomycetidae</taxon>
        <taxon>Agaricales</taxon>
        <taxon>Marasmiineae</taxon>
        <taxon>Omphalotaceae</taxon>
        <taxon>Lentinula</taxon>
    </lineage>
</organism>
<proteinExistence type="predicted"/>
<dbReference type="InterPro" id="IPR041078">
    <property type="entry name" value="Plavaka"/>
</dbReference>
<name>A0AA38J8Y1_9AGAR</name>
<accession>A0AA38J8Y1</accession>
<reference evidence="1" key="2">
    <citation type="journal article" date="2023" name="Proc. Natl. Acad. Sci. U.S.A.">
        <title>A global phylogenomic analysis of the shiitake genus Lentinula.</title>
        <authorList>
            <person name="Sierra-Patev S."/>
            <person name="Min B."/>
            <person name="Naranjo-Ortiz M."/>
            <person name="Looney B."/>
            <person name="Konkel Z."/>
            <person name="Slot J.C."/>
            <person name="Sakamoto Y."/>
            <person name="Steenwyk J.L."/>
            <person name="Rokas A."/>
            <person name="Carro J."/>
            <person name="Camarero S."/>
            <person name="Ferreira P."/>
            <person name="Molpeceres G."/>
            <person name="Ruiz-Duenas F.J."/>
            <person name="Serrano A."/>
            <person name="Henrissat B."/>
            <person name="Drula E."/>
            <person name="Hughes K.W."/>
            <person name="Mata J.L."/>
            <person name="Ishikawa N.K."/>
            <person name="Vargas-Isla R."/>
            <person name="Ushijima S."/>
            <person name="Smith C.A."/>
            <person name="Donoghue J."/>
            <person name="Ahrendt S."/>
            <person name="Andreopoulos W."/>
            <person name="He G."/>
            <person name="LaButti K."/>
            <person name="Lipzen A."/>
            <person name="Ng V."/>
            <person name="Riley R."/>
            <person name="Sandor L."/>
            <person name="Barry K."/>
            <person name="Martinez A.T."/>
            <person name="Xiao Y."/>
            <person name="Gibbons J.G."/>
            <person name="Terashima K."/>
            <person name="Grigoriev I.V."/>
            <person name="Hibbett D."/>
        </authorList>
    </citation>
    <scope>NUCLEOTIDE SEQUENCE</scope>
    <source>
        <strain evidence="1">ET3784</strain>
    </source>
</reference>
<evidence type="ECO:0008006" key="3">
    <source>
        <dbReference type="Google" id="ProtNLM"/>
    </source>
</evidence>
<keyword evidence="2" id="KW-1185">Reference proteome</keyword>
<evidence type="ECO:0000313" key="2">
    <source>
        <dbReference type="Proteomes" id="UP001176059"/>
    </source>
</evidence>
<evidence type="ECO:0000313" key="1">
    <source>
        <dbReference type="EMBL" id="KAJ3731591.1"/>
    </source>
</evidence>
<dbReference type="Pfam" id="PF18759">
    <property type="entry name" value="Plavaka"/>
    <property type="match status" value="1"/>
</dbReference>
<dbReference type="Proteomes" id="UP001176059">
    <property type="component" value="Unassembled WGS sequence"/>
</dbReference>
<comment type="caution">
    <text evidence="1">The sequence shown here is derived from an EMBL/GenBank/DDBJ whole genome shotgun (WGS) entry which is preliminary data.</text>
</comment>
<protein>
    <recommendedName>
        <fullName evidence="3">C2H2-type domain-containing protein</fullName>
    </recommendedName>
</protein>
<sequence length="926" mass="104943">MLISCTFPGCKVKCVSPGGLKQHCNSAHRDITQEPEEADGEDIGFSYERHPYLTALPVDSHGHILPLFAPPAQPPSPPPLPHTEEAWSPFGNRVEFDFAYLHFVRLQSSEAEINLALDMWKAQVLAAGGDPDSIPWQRTRHVYDAIDAIDDINVRWTTLDIEYHGPRPPTPPAWMNQKYRVVLRDIRQLFHRQMAMKDWDKIFNKVPYRQFNSQRKRVRSNLMSADWAWAQADKISEDANTHGSMFVPFVCGSDKTTVSVATGHQEYHPVYASPGNLTNNARRTNSLGLAPVAFLAIPKASKSQAKKPAYQTFVRQLYHASLSAVFDPLRLFMTTPDLVRCPDSHLRRVIYGLGPYIADYPEQVWLSCIVSGWCAKCMNQPDCLDSDENRPRTELKTNFVINAFDPGIVWDDFGSRSDVVPFTSGFARADIHELISCDLLHQVIKGTFKDHLVEWIAEYVMASNPPNEALEILKDIDRRISAVPAYPGLRRFPDGRNFAQWTGDDSKALMKVYIAAIAGYVPEDMLKAVATFMDFCYLARRKSHTPDDLDNMELALDHFHCARQIFIITGVRESISLPRQHSLLHYIPSIRLFGSPNGVCSSITESKHIQAVKETWRRSSRFDALDQMLQSITRLDKLKMMHSRLKTRHMMVGSTYSYQASIMGGELPQEEEAEIDVNELGENDDLGPAAGPRTTSSVHLASKPVEGYPRYAAGLGEHIKQPQLHNAIRRYLWGVQHGDSVQPTNIQACPPFASPISVFHSAIARFYAPSDVCGAGGMHSERIRSHPFWREEHARHDTVFVVTGDEPSMLGLTVARVLLFFSFKFHDIVHECALVHWFRRVSEQCDNSTGMWIVQPEFDLRNQRTLEVVHVDSITRGCHLLPIYGSRALPEDFTYHYALTSFPAYYVNSYIDNHTHEFLALDVEDK</sequence>
<dbReference type="EMBL" id="JANVFO010000029">
    <property type="protein sequence ID" value="KAJ3731591.1"/>
    <property type="molecule type" value="Genomic_DNA"/>
</dbReference>
<dbReference type="AlphaFoldDB" id="A0AA38J8Y1"/>
<reference evidence="1" key="1">
    <citation type="submission" date="2022-08" db="EMBL/GenBank/DDBJ databases">
        <authorList>
            <consortium name="DOE Joint Genome Institute"/>
            <person name="Min B."/>
            <person name="Sierra-Patev S."/>
            <person name="Naranjo-Ortiz M."/>
            <person name="Looney B."/>
            <person name="Konkel Z."/>
            <person name="Slot J.C."/>
            <person name="Sakamoto Y."/>
            <person name="Steenwyk J.L."/>
            <person name="Rokas A."/>
            <person name="Carro J."/>
            <person name="Camarero S."/>
            <person name="Ferreira P."/>
            <person name="Molpeceres G."/>
            <person name="Ruiz-duenas F.J."/>
            <person name="Serrano A."/>
            <person name="Henrissat B."/>
            <person name="Drula E."/>
            <person name="Hughes K.W."/>
            <person name="Mata J.L."/>
            <person name="Ishikawa N.K."/>
            <person name="Vargas-Isla R."/>
            <person name="Ushijima S."/>
            <person name="Smith C.A."/>
            <person name="Ahrendt S."/>
            <person name="Andreopoulos W."/>
            <person name="He G."/>
            <person name="LaButti K."/>
            <person name="Lipzen A."/>
            <person name="Ng V."/>
            <person name="Riley R."/>
            <person name="Sandor L."/>
            <person name="Barry K."/>
            <person name="Martinez A.T."/>
            <person name="Xiao Y."/>
            <person name="Gibbons J.G."/>
            <person name="Terashima K."/>
            <person name="Hibbett D.S."/>
            <person name="Grigoriev I.V."/>
        </authorList>
    </citation>
    <scope>NUCLEOTIDE SEQUENCE</scope>
    <source>
        <strain evidence="1">ET3784</strain>
    </source>
</reference>